<evidence type="ECO:0000256" key="9">
    <source>
        <dbReference type="ARBA" id="ARBA00023065"/>
    </source>
</evidence>
<name>A0A199VT50_ANACO</name>
<proteinExistence type="inferred from homology"/>
<evidence type="ECO:0000256" key="6">
    <source>
        <dbReference type="ARBA" id="ARBA00022475"/>
    </source>
</evidence>
<evidence type="ECO:0000256" key="3">
    <source>
        <dbReference type="ARBA" id="ARBA00007808"/>
    </source>
</evidence>
<evidence type="ECO:0000256" key="8">
    <source>
        <dbReference type="ARBA" id="ARBA00022989"/>
    </source>
</evidence>
<comment type="subunit">
    <text evidence="4">Homotrimer.</text>
</comment>
<keyword evidence="10 12" id="KW-0472">Membrane</keyword>
<dbReference type="InterPro" id="IPR030183">
    <property type="entry name" value="SLAC/SLAH"/>
</dbReference>
<reference evidence="13 14" key="1">
    <citation type="journal article" date="2016" name="DNA Res.">
        <title>The draft genome of MD-2 pineapple using hybrid error correction of long reads.</title>
        <authorList>
            <person name="Redwan R.M."/>
            <person name="Saidin A."/>
            <person name="Kumar S.V."/>
        </authorList>
    </citation>
    <scope>NUCLEOTIDE SEQUENCE [LARGE SCALE GENOMIC DNA]</scope>
    <source>
        <strain evidence="14">cv. MD2</strain>
        <tissue evidence="13">Leaf</tissue>
    </source>
</reference>
<evidence type="ECO:0000256" key="1">
    <source>
        <dbReference type="ARBA" id="ARBA00004127"/>
    </source>
</evidence>
<keyword evidence="6" id="KW-1003">Cell membrane</keyword>
<dbReference type="EMBL" id="LSRQ01000876">
    <property type="protein sequence ID" value="OAY80397.1"/>
    <property type="molecule type" value="Genomic_DNA"/>
</dbReference>
<sequence length="372" mass="40685">MEHRYSENLHSPGAELVQKTLLQKLSALTRFHAGYFRISLSLCAQALLWKTLSAADPRALHFILHLLPAAAFDVLWSFALSSLVVLCALYAIRCACRFDCFKAELGHHVGVNYLFAPWASALLLLQCAPSPFLRPERPAYHVLWWAFAVPILVLDVKVYGQWFTKGRKYCLSAVANPTSQMTVIANMAAAAAAAATDLKEIATCMFTVGLAHYLVLFVTLYQRLAGSESLLPALLRPVFFLFFAAPATASVAWAAISGGGGSGGGFDTAAKMLFFLSFFLFLCLVSRPALFWRSMRTFSLAWWAYSFPLTVLALAAEKYAQEVKGGVPNAIMVVLSLVSALVTVALILFSAFNPALLLPHRDPFLPQPSIPS</sequence>
<evidence type="ECO:0000313" key="14">
    <source>
        <dbReference type="Proteomes" id="UP000092600"/>
    </source>
</evidence>
<dbReference type="Pfam" id="PF03595">
    <property type="entry name" value="SLAC1"/>
    <property type="match status" value="1"/>
</dbReference>
<comment type="caution">
    <text evidence="13">The sequence shown here is derived from an EMBL/GenBank/DDBJ whole genome shotgun (WGS) entry which is preliminary data.</text>
</comment>
<gene>
    <name evidence="13" type="ORF">ACMD2_09086</name>
</gene>
<evidence type="ECO:0000256" key="7">
    <source>
        <dbReference type="ARBA" id="ARBA00022692"/>
    </source>
</evidence>
<feature type="transmembrane region" description="Helical" evidence="12">
    <location>
        <begin position="233"/>
        <end position="256"/>
    </location>
</feature>
<dbReference type="PANTHER" id="PTHR31269:SF22">
    <property type="entry name" value="OS01G0247700 PROTEIN"/>
    <property type="match status" value="1"/>
</dbReference>
<feature type="transmembrane region" description="Helical" evidence="12">
    <location>
        <begin position="297"/>
        <end position="316"/>
    </location>
</feature>
<dbReference type="InterPro" id="IPR004695">
    <property type="entry name" value="SLAC1/Mae1/Ssu1/TehA"/>
</dbReference>
<feature type="transmembrane region" description="Helical" evidence="12">
    <location>
        <begin position="113"/>
        <end position="133"/>
    </location>
</feature>
<feature type="transmembrane region" description="Helical" evidence="12">
    <location>
        <begin position="200"/>
        <end position="221"/>
    </location>
</feature>
<keyword evidence="5" id="KW-0813">Transport</keyword>
<keyword evidence="9" id="KW-0406">Ion transport</keyword>
<dbReference type="Proteomes" id="UP000092600">
    <property type="component" value="Unassembled WGS sequence"/>
</dbReference>
<comment type="function">
    <text evidence="11">Slow, weak voltage-dependent S-type anion efflux channel involved in maintenance of anion homeostasis.</text>
</comment>
<evidence type="ECO:0000256" key="5">
    <source>
        <dbReference type="ARBA" id="ARBA00022448"/>
    </source>
</evidence>
<organism evidence="13 14">
    <name type="scientific">Ananas comosus</name>
    <name type="common">Pineapple</name>
    <name type="synonym">Ananas ananas</name>
    <dbReference type="NCBI Taxonomy" id="4615"/>
    <lineage>
        <taxon>Eukaryota</taxon>
        <taxon>Viridiplantae</taxon>
        <taxon>Streptophyta</taxon>
        <taxon>Embryophyta</taxon>
        <taxon>Tracheophyta</taxon>
        <taxon>Spermatophyta</taxon>
        <taxon>Magnoliopsida</taxon>
        <taxon>Liliopsida</taxon>
        <taxon>Poales</taxon>
        <taxon>Bromeliaceae</taxon>
        <taxon>Bromelioideae</taxon>
        <taxon>Ananas</taxon>
    </lineage>
</organism>
<evidence type="ECO:0000313" key="13">
    <source>
        <dbReference type="EMBL" id="OAY80397.1"/>
    </source>
</evidence>
<evidence type="ECO:0000256" key="12">
    <source>
        <dbReference type="SAM" id="Phobius"/>
    </source>
</evidence>
<protein>
    <submittedName>
        <fullName evidence="13">S-type anion channel SLAH1</fullName>
    </submittedName>
</protein>
<feature type="transmembrane region" description="Helical" evidence="12">
    <location>
        <begin position="171"/>
        <end position="194"/>
    </location>
</feature>
<dbReference type="GO" id="GO:0005886">
    <property type="term" value="C:plasma membrane"/>
    <property type="evidence" value="ECO:0007669"/>
    <property type="project" value="UniProtKB-SubCell"/>
</dbReference>
<dbReference type="AlphaFoldDB" id="A0A199VT50"/>
<feature type="transmembrane region" description="Helical" evidence="12">
    <location>
        <begin position="74"/>
        <end position="92"/>
    </location>
</feature>
<feature type="transmembrane region" description="Helical" evidence="12">
    <location>
        <begin position="328"/>
        <end position="352"/>
    </location>
</feature>
<dbReference type="InterPro" id="IPR038665">
    <property type="entry name" value="Voltage-dep_anion_channel_sf"/>
</dbReference>
<feature type="transmembrane region" description="Helical" evidence="12">
    <location>
        <begin position="268"/>
        <end position="285"/>
    </location>
</feature>
<dbReference type="Gene3D" id="1.50.10.150">
    <property type="entry name" value="Voltage-dependent anion channel"/>
    <property type="match status" value="1"/>
</dbReference>
<evidence type="ECO:0000256" key="10">
    <source>
        <dbReference type="ARBA" id="ARBA00023136"/>
    </source>
</evidence>
<dbReference type="PANTHER" id="PTHR31269">
    <property type="entry name" value="S-TYPE ANION CHANNEL SLAH3"/>
    <property type="match status" value="1"/>
</dbReference>
<comment type="similarity">
    <text evidence="3">Belongs to the SLAC1 S-type anion channel family.</text>
</comment>
<dbReference type="GO" id="GO:0008308">
    <property type="term" value="F:voltage-gated monoatomic anion channel activity"/>
    <property type="evidence" value="ECO:0007669"/>
    <property type="project" value="InterPro"/>
</dbReference>
<dbReference type="GO" id="GO:0006873">
    <property type="term" value="P:intracellular monoatomic ion homeostasis"/>
    <property type="evidence" value="ECO:0007669"/>
    <property type="project" value="InterPro"/>
</dbReference>
<accession>A0A199VT50</accession>
<evidence type="ECO:0000256" key="11">
    <source>
        <dbReference type="ARBA" id="ARBA00054248"/>
    </source>
</evidence>
<evidence type="ECO:0000256" key="4">
    <source>
        <dbReference type="ARBA" id="ARBA00011233"/>
    </source>
</evidence>
<keyword evidence="7 12" id="KW-0812">Transmembrane</keyword>
<feature type="transmembrane region" description="Helical" evidence="12">
    <location>
        <begin position="139"/>
        <end position="159"/>
    </location>
</feature>
<dbReference type="FunFam" id="1.50.10.150:FF:000003">
    <property type="entry name" value="S-type anion channel SLAH1"/>
    <property type="match status" value="1"/>
</dbReference>
<evidence type="ECO:0000256" key="2">
    <source>
        <dbReference type="ARBA" id="ARBA00004236"/>
    </source>
</evidence>
<keyword evidence="8 12" id="KW-1133">Transmembrane helix</keyword>
<dbReference type="GO" id="GO:0012505">
    <property type="term" value="C:endomembrane system"/>
    <property type="evidence" value="ECO:0007669"/>
    <property type="project" value="UniProtKB-SubCell"/>
</dbReference>
<comment type="subcellular location">
    <subcellularLocation>
        <location evidence="2">Cell membrane</location>
    </subcellularLocation>
    <subcellularLocation>
        <location evidence="1">Endomembrane system</location>
        <topology evidence="1">Multi-pass membrane protein</topology>
    </subcellularLocation>
</comment>